<organism evidence="3 4">
    <name type="scientific">Elasticomyces elasticus</name>
    <dbReference type="NCBI Taxonomy" id="574655"/>
    <lineage>
        <taxon>Eukaryota</taxon>
        <taxon>Fungi</taxon>
        <taxon>Dikarya</taxon>
        <taxon>Ascomycota</taxon>
        <taxon>Pezizomycotina</taxon>
        <taxon>Dothideomycetes</taxon>
        <taxon>Dothideomycetidae</taxon>
        <taxon>Mycosphaerellales</taxon>
        <taxon>Teratosphaeriaceae</taxon>
        <taxon>Elasticomyces</taxon>
    </lineage>
</organism>
<evidence type="ECO:0000259" key="2">
    <source>
        <dbReference type="Pfam" id="PF04082"/>
    </source>
</evidence>
<gene>
    <name evidence="3" type="ORF">LTR97_000253</name>
</gene>
<dbReference type="Pfam" id="PF04082">
    <property type="entry name" value="Fungal_trans"/>
    <property type="match status" value="1"/>
</dbReference>
<feature type="domain" description="Xylanolytic transcriptional activator regulatory" evidence="2">
    <location>
        <begin position="22"/>
        <end position="222"/>
    </location>
</feature>
<keyword evidence="1" id="KW-0539">Nucleus</keyword>
<dbReference type="GO" id="GO:0003677">
    <property type="term" value="F:DNA binding"/>
    <property type="evidence" value="ECO:0007669"/>
    <property type="project" value="InterPro"/>
</dbReference>
<dbReference type="GO" id="GO:0008270">
    <property type="term" value="F:zinc ion binding"/>
    <property type="evidence" value="ECO:0007669"/>
    <property type="project" value="InterPro"/>
</dbReference>
<protein>
    <recommendedName>
        <fullName evidence="2">Xylanolytic transcriptional activator regulatory domain-containing protein</fullName>
    </recommendedName>
</protein>
<dbReference type="Proteomes" id="UP001310594">
    <property type="component" value="Unassembled WGS sequence"/>
</dbReference>
<name>A0AAN7WK13_9PEZI</name>
<evidence type="ECO:0000313" key="4">
    <source>
        <dbReference type="Proteomes" id="UP001310594"/>
    </source>
</evidence>
<evidence type="ECO:0000256" key="1">
    <source>
        <dbReference type="ARBA" id="ARBA00023242"/>
    </source>
</evidence>
<reference evidence="3" key="1">
    <citation type="submission" date="2023-08" db="EMBL/GenBank/DDBJ databases">
        <title>Black Yeasts Isolated from many extreme environments.</title>
        <authorList>
            <person name="Coleine C."/>
            <person name="Stajich J.E."/>
            <person name="Selbmann L."/>
        </authorList>
    </citation>
    <scope>NUCLEOTIDE SEQUENCE</scope>
    <source>
        <strain evidence="3">CCFEE 5810</strain>
    </source>
</reference>
<accession>A0AAN7WK13</accession>
<dbReference type="AlphaFoldDB" id="A0AAN7WK13"/>
<dbReference type="InterPro" id="IPR007219">
    <property type="entry name" value="XnlR_reg_dom"/>
</dbReference>
<sequence length="483" mass="54245">MSSASLTGELNGGFSNEDKYLASFWMWTHPLFPVVHKPSFDLQTASPVLRSTMLALGAHMLHDSTDANNARLIHESVQKVLKKRAANGWDTYRVCDLQGYILHEVFAIFRSRRPPLQLSKNFDDVYRYLVRDYADVNQDSTDPVQAHNGFGTHAEDNTLMIEKVCKQRLLIACYTIDQQHAMLFGRQRTECMNGYMTGLSLPFVQSQSYWDASQNIPHEIWTPKDTEAVSQHGQVYEALASTSMMTTQSKLTYDALRSTLLLSSLTDPDNDLRACGIAMDDTTDPSFMLLAVEQSPRMRLTYYTLMLCRHTPIRDLLAVTGESWVLGEKLASQAQYVGAQLSARDWARGSVDMESPVRSAIHNALRILEIHLKHPKTGSLYQEWSVYLAAIVIWARAYTTDSKPKRGSQSAERPSAWEMEQSVIATIAAGSNTLIERDAAKNVLLWTKSKIEQNVPHNSGLMNTALDVLGKLVTKGDDEGWFA</sequence>
<dbReference type="GO" id="GO:0006351">
    <property type="term" value="P:DNA-templated transcription"/>
    <property type="evidence" value="ECO:0007669"/>
    <property type="project" value="InterPro"/>
</dbReference>
<dbReference type="CDD" id="cd12148">
    <property type="entry name" value="fungal_TF_MHR"/>
    <property type="match status" value="1"/>
</dbReference>
<evidence type="ECO:0000313" key="3">
    <source>
        <dbReference type="EMBL" id="KAK5707715.1"/>
    </source>
</evidence>
<comment type="caution">
    <text evidence="3">The sequence shown here is derived from an EMBL/GenBank/DDBJ whole genome shotgun (WGS) entry which is preliminary data.</text>
</comment>
<dbReference type="EMBL" id="JAVRQU010000001">
    <property type="protein sequence ID" value="KAK5707715.1"/>
    <property type="molecule type" value="Genomic_DNA"/>
</dbReference>
<proteinExistence type="predicted"/>